<feature type="transmembrane region" description="Helical" evidence="1">
    <location>
        <begin position="70"/>
        <end position="90"/>
    </location>
</feature>
<proteinExistence type="predicted"/>
<reference evidence="2 3" key="1">
    <citation type="journal article" date="2013" name="Genome Biol.">
        <title>The genome sequence of the most widely cultivated cacao type and its use to identify candidate genes regulating pod color.</title>
        <authorList>
            <person name="Motamayor J.C."/>
            <person name="Mockaitis K."/>
            <person name="Schmutz J."/>
            <person name="Haiminen N."/>
            <person name="Iii D.L."/>
            <person name="Cornejo O."/>
            <person name="Findley S.D."/>
            <person name="Zheng P."/>
            <person name="Utro F."/>
            <person name="Royaert S."/>
            <person name="Saski C."/>
            <person name="Jenkins J."/>
            <person name="Podicheti R."/>
            <person name="Zhao M."/>
            <person name="Scheffler B.E."/>
            <person name="Stack J.C."/>
            <person name="Feltus F.A."/>
            <person name="Mustiga G.M."/>
            <person name="Amores F."/>
            <person name="Phillips W."/>
            <person name="Marelli J.P."/>
            <person name="May G.D."/>
            <person name="Shapiro H."/>
            <person name="Ma J."/>
            <person name="Bustamante C.D."/>
            <person name="Schnell R.J."/>
            <person name="Main D."/>
            <person name="Gilbert D."/>
            <person name="Parida L."/>
            <person name="Kuhn D.N."/>
        </authorList>
    </citation>
    <scope>NUCLEOTIDE SEQUENCE [LARGE SCALE GENOMIC DNA]</scope>
    <source>
        <strain evidence="3">cv. Matina 1-6</strain>
    </source>
</reference>
<dbReference type="Gramene" id="EOY07605">
    <property type="protein sequence ID" value="EOY07605"/>
    <property type="gene ID" value="TCM_021995"/>
</dbReference>
<organism evidence="2 3">
    <name type="scientific">Theobroma cacao</name>
    <name type="common">Cacao</name>
    <name type="synonym">Cocoa</name>
    <dbReference type="NCBI Taxonomy" id="3641"/>
    <lineage>
        <taxon>Eukaryota</taxon>
        <taxon>Viridiplantae</taxon>
        <taxon>Streptophyta</taxon>
        <taxon>Embryophyta</taxon>
        <taxon>Tracheophyta</taxon>
        <taxon>Spermatophyta</taxon>
        <taxon>Magnoliopsida</taxon>
        <taxon>eudicotyledons</taxon>
        <taxon>Gunneridae</taxon>
        <taxon>Pentapetalae</taxon>
        <taxon>rosids</taxon>
        <taxon>malvids</taxon>
        <taxon>Malvales</taxon>
        <taxon>Malvaceae</taxon>
        <taxon>Byttnerioideae</taxon>
        <taxon>Theobroma</taxon>
    </lineage>
</organism>
<dbReference type="InParanoid" id="A0A061ERE7"/>
<dbReference type="Proteomes" id="UP000026915">
    <property type="component" value="Chromosome 5"/>
</dbReference>
<keyword evidence="1" id="KW-1133">Transmembrane helix</keyword>
<dbReference type="AlphaFoldDB" id="A0A061ERE7"/>
<evidence type="ECO:0000256" key="1">
    <source>
        <dbReference type="SAM" id="Phobius"/>
    </source>
</evidence>
<name>A0A061ERE7_THECC</name>
<sequence length="179" mass="20332">MGRKAKNLKAGVYFWLVELVLRPSWRKTIYEVNEKNPIDLLVAHNCLWPVGCRSSSIDIGPRLISGPRRCVALICAIVTTSLLGLQIVTFSPTQSKRRPRCLVASLHHKSSTGSPYLVVDKYLKAIHDYPMCVICPQTYSTPQHACAQFLCLQCSHYLEQKRSSEMWFEYKLMVSLSLS</sequence>
<keyword evidence="1" id="KW-0812">Transmembrane</keyword>
<keyword evidence="1" id="KW-0472">Membrane</keyword>
<gene>
    <name evidence="2" type="ORF">TCM_021995</name>
</gene>
<keyword evidence="3" id="KW-1185">Reference proteome</keyword>
<dbReference type="EMBL" id="CM001883">
    <property type="protein sequence ID" value="EOY07605.1"/>
    <property type="molecule type" value="Genomic_DNA"/>
</dbReference>
<accession>A0A061ERE7</accession>
<evidence type="ECO:0000313" key="2">
    <source>
        <dbReference type="EMBL" id="EOY07605.1"/>
    </source>
</evidence>
<protein>
    <submittedName>
        <fullName evidence="2">Uncharacterized protein</fullName>
    </submittedName>
</protein>
<dbReference type="HOGENOM" id="CLU_1506020_0_0_1"/>
<evidence type="ECO:0000313" key="3">
    <source>
        <dbReference type="Proteomes" id="UP000026915"/>
    </source>
</evidence>